<keyword evidence="2 5" id="KW-0645">Protease</keyword>
<feature type="active site" description="Charge relay system" evidence="5">
    <location>
        <position position="62"/>
    </location>
</feature>
<evidence type="ECO:0000256" key="2">
    <source>
        <dbReference type="ARBA" id="ARBA00022670"/>
    </source>
</evidence>
<dbReference type="GO" id="GO:0006508">
    <property type="term" value="P:proteolysis"/>
    <property type="evidence" value="ECO:0007669"/>
    <property type="project" value="UniProtKB-KW"/>
</dbReference>
<dbReference type="InterPro" id="IPR023827">
    <property type="entry name" value="Peptidase_S8_Asp-AS"/>
</dbReference>
<gene>
    <name evidence="7" type="ORF">GA0070610_5348</name>
</gene>
<dbReference type="PROSITE" id="PS51892">
    <property type="entry name" value="SUBTILASE"/>
    <property type="match status" value="1"/>
</dbReference>
<feature type="active site" description="Charge relay system" evidence="5">
    <location>
        <position position="102"/>
    </location>
</feature>
<dbReference type="SUPFAM" id="SSF52743">
    <property type="entry name" value="Subtilisin-like"/>
    <property type="match status" value="1"/>
</dbReference>
<evidence type="ECO:0000256" key="5">
    <source>
        <dbReference type="PROSITE-ProRule" id="PRU01240"/>
    </source>
</evidence>
<sequence>MAVNPLPWRRERRRHARGMPAWGMSQQDSRDNLVPASLFGSIDRQWALAGADGTGVRVCVLDSGVDGDHPLVAPVEQAWEVVTEEGRSPRISECEPRDPAGHGTACAGIIRELAPRVSISSVKVLTDGRSGSGGALIAGLAHAIDQGFDIINMSLSTSRLEYRNRLSELCDRAYFRRCTLVVAAHNLPIQSFPWNFASVISVASHTEPDPQRIYYNATPPVEFCARGVRVPVASPGGGTTRNTGNSFAAPHVAGIAALALSKHPWLTPFQLKSVLYHCAANVSTEGNEGGVHVAPVA</sequence>
<dbReference type="InterPro" id="IPR015500">
    <property type="entry name" value="Peptidase_S8_subtilisin-rel"/>
</dbReference>
<evidence type="ECO:0000256" key="3">
    <source>
        <dbReference type="ARBA" id="ARBA00022801"/>
    </source>
</evidence>
<keyword evidence="4 5" id="KW-0720">Serine protease</keyword>
<dbReference type="Gene3D" id="3.40.50.200">
    <property type="entry name" value="Peptidase S8/S53 domain"/>
    <property type="match status" value="1"/>
</dbReference>
<evidence type="ECO:0000259" key="6">
    <source>
        <dbReference type="Pfam" id="PF00082"/>
    </source>
</evidence>
<dbReference type="PANTHER" id="PTHR43806">
    <property type="entry name" value="PEPTIDASE S8"/>
    <property type="match status" value="1"/>
</dbReference>
<organism evidence="7 8">
    <name type="scientific">Micromonospora echinofusca</name>
    <dbReference type="NCBI Taxonomy" id="47858"/>
    <lineage>
        <taxon>Bacteria</taxon>
        <taxon>Bacillati</taxon>
        <taxon>Actinomycetota</taxon>
        <taxon>Actinomycetes</taxon>
        <taxon>Micromonosporales</taxon>
        <taxon>Micromonosporaceae</taxon>
        <taxon>Micromonospora</taxon>
    </lineage>
</organism>
<feature type="domain" description="Peptidase S8/S53" evidence="6">
    <location>
        <begin position="53"/>
        <end position="282"/>
    </location>
</feature>
<dbReference type="GO" id="GO:0004252">
    <property type="term" value="F:serine-type endopeptidase activity"/>
    <property type="evidence" value="ECO:0007669"/>
    <property type="project" value="UniProtKB-UniRule"/>
</dbReference>
<dbReference type="InterPro" id="IPR036852">
    <property type="entry name" value="Peptidase_S8/S53_dom_sf"/>
</dbReference>
<dbReference type="Pfam" id="PF00082">
    <property type="entry name" value="Peptidase_S8"/>
    <property type="match status" value="1"/>
</dbReference>
<dbReference type="Proteomes" id="UP000198251">
    <property type="component" value="Chromosome I"/>
</dbReference>
<protein>
    <submittedName>
        <fullName evidence="7">Subtilase family protein</fullName>
    </submittedName>
</protein>
<keyword evidence="3 5" id="KW-0378">Hydrolase</keyword>
<dbReference type="PANTHER" id="PTHR43806:SF11">
    <property type="entry name" value="CEREVISIN-RELATED"/>
    <property type="match status" value="1"/>
</dbReference>
<dbReference type="RefSeq" id="WP_231925817.1">
    <property type="nucleotide sequence ID" value="NZ_LT607733.1"/>
</dbReference>
<dbReference type="EMBL" id="LT607733">
    <property type="protein sequence ID" value="SCG18990.1"/>
    <property type="molecule type" value="Genomic_DNA"/>
</dbReference>
<reference evidence="7 8" key="1">
    <citation type="submission" date="2016-06" db="EMBL/GenBank/DDBJ databases">
        <authorList>
            <person name="Kjaerup R.B."/>
            <person name="Dalgaard T.S."/>
            <person name="Juul-Madsen H.R."/>
        </authorList>
    </citation>
    <scope>NUCLEOTIDE SEQUENCE [LARGE SCALE GENOMIC DNA]</scope>
    <source>
        <strain evidence="7 8">DSM 43913</strain>
    </source>
</reference>
<keyword evidence="8" id="KW-1185">Reference proteome</keyword>
<evidence type="ECO:0000313" key="8">
    <source>
        <dbReference type="Proteomes" id="UP000198251"/>
    </source>
</evidence>
<evidence type="ECO:0000256" key="4">
    <source>
        <dbReference type="ARBA" id="ARBA00022825"/>
    </source>
</evidence>
<dbReference type="PROSITE" id="PS00136">
    <property type="entry name" value="SUBTILASE_ASP"/>
    <property type="match status" value="1"/>
</dbReference>
<dbReference type="InterPro" id="IPR000209">
    <property type="entry name" value="Peptidase_S8/S53_dom"/>
</dbReference>
<dbReference type="InterPro" id="IPR050131">
    <property type="entry name" value="Peptidase_S8_subtilisin-like"/>
</dbReference>
<evidence type="ECO:0000313" key="7">
    <source>
        <dbReference type="EMBL" id="SCG18990.1"/>
    </source>
</evidence>
<accession>A0A1C5GGS6</accession>
<name>A0A1C5GGS6_MICEH</name>
<dbReference type="PRINTS" id="PR00723">
    <property type="entry name" value="SUBTILISIN"/>
</dbReference>
<dbReference type="AlphaFoldDB" id="A0A1C5GGS6"/>
<evidence type="ECO:0000256" key="1">
    <source>
        <dbReference type="ARBA" id="ARBA00011073"/>
    </source>
</evidence>
<feature type="active site" description="Charge relay system" evidence="5">
    <location>
        <position position="246"/>
    </location>
</feature>
<proteinExistence type="inferred from homology"/>
<dbReference type="GeneID" id="95805010"/>
<comment type="similarity">
    <text evidence="1 5">Belongs to the peptidase S8 family.</text>
</comment>